<name>A0A5C5ZFN8_9BACT</name>
<organism evidence="2 3">
    <name type="scientific">Pseudobythopirellula maris</name>
    <dbReference type="NCBI Taxonomy" id="2527991"/>
    <lineage>
        <taxon>Bacteria</taxon>
        <taxon>Pseudomonadati</taxon>
        <taxon>Planctomycetota</taxon>
        <taxon>Planctomycetia</taxon>
        <taxon>Pirellulales</taxon>
        <taxon>Lacipirellulaceae</taxon>
        <taxon>Pseudobythopirellula</taxon>
    </lineage>
</organism>
<dbReference type="InterPro" id="IPR018247">
    <property type="entry name" value="EF_Hand_1_Ca_BS"/>
</dbReference>
<evidence type="ECO:0008006" key="4">
    <source>
        <dbReference type="Google" id="ProtNLM"/>
    </source>
</evidence>
<gene>
    <name evidence="2" type="ORF">Mal64_39370</name>
</gene>
<keyword evidence="3" id="KW-1185">Reference proteome</keyword>
<accession>A0A5C5ZFN8</accession>
<dbReference type="OrthoDB" id="218726at2"/>
<dbReference type="NCBIfam" id="TIGR02595">
    <property type="entry name" value="PEP_CTERM"/>
    <property type="match status" value="1"/>
</dbReference>
<dbReference type="RefSeq" id="WP_146403526.1">
    <property type="nucleotide sequence ID" value="NZ_SJPQ01000006.1"/>
</dbReference>
<comment type="caution">
    <text evidence="2">The sequence shown here is derived from an EMBL/GenBank/DDBJ whole genome shotgun (WGS) entry which is preliminary data.</text>
</comment>
<evidence type="ECO:0000313" key="3">
    <source>
        <dbReference type="Proteomes" id="UP000315440"/>
    </source>
</evidence>
<feature type="chain" id="PRO_5022808356" description="PEP-CTERM protein-sorting domain-containing protein" evidence="1">
    <location>
        <begin position="21"/>
        <end position="423"/>
    </location>
</feature>
<evidence type="ECO:0000313" key="2">
    <source>
        <dbReference type="EMBL" id="TWT86194.1"/>
    </source>
</evidence>
<protein>
    <recommendedName>
        <fullName evidence="4">PEP-CTERM protein-sorting domain-containing protein</fullName>
    </recommendedName>
</protein>
<sequence precursor="true">MTLSLRFALFALAMAIPCQAALAFTPTIRFSEFLSDAPGPDDGREFFEISGPAGSSLDGLTILEIDGDGDAGGNIDGVFDLTGLTLGSNGLLLLRDQEEILIGETPVPGVLNPAPAPDTNVYYENNIRAGDFNNNGTVDAADFTVWRDAMDGNATMENDLTPSGVGSDDYDTWVENFGLTRAFFNRSGDIENGSITYALVRDFTGSLDMDLDAEDDGVLNATPWSEVLDAVGFNEGAGPEGTALNNSYAEEMGGIEFNGTEDGIEPLPGLADEPDGYVLLQDGMGGFIPTAFDPDESNEGGPELFFDSGGTLQLIDTAPLGPWGVDSALTRPEMVAFNSEGELVYVDAETTLITGELIGAPGLDVFGEDGQSISLYLVSPGNVNVTATLGELALPPEEAIATPEPTTLSLLAIALAASRRRRR</sequence>
<dbReference type="Proteomes" id="UP000315440">
    <property type="component" value="Unassembled WGS sequence"/>
</dbReference>
<feature type="signal peptide" evidence="1">
    <location>
        <begin position="1"/>
        <end position="20"/>
    </location>
</feature>
<keyword evidence="1" id="KW-0732">Signal</keyword>
<evidence type="ECO:0000256" key="1">
    <source>
        <dbReference type="SAM" id="SignalP"/>
    </source>
</evidence>
<reference evidence="2 3" key="1">
    <citation type="submission" date="2019-02" db="EMBL/GenBank/DDBJ databases">
        <title>Deep-cultivation of Planctomycetes and their phenomic and genomic characterization uncovers novel biology.</title>
        <authorList>
            <person name="Wiegand S."/>
            <person name="Jogler M."/>
            <person name="Boedeker C."/>
            <person name="Pinto D."/>
            <person name="Vollmers J."/>
            <person name="Rivas-Marin E."/>
            <person name="Kohn T."/>
            <person name="Peeters S.H."/>
            <person name="Heuer A."/>
            <person name="Rast P."/>
            <person name="Oberbeckmann S."/>
            <person name="Bunk B."/>
            <person name="Jeske O."/>
            <person name="Meyerdierks A."/>
            <person name="Storesund J.E."/>
            <person name="Kallscheuer N."/>
            <person name="Luecker S."/>
            <person name="Lage O.M."/>
            <person name="Pohl T."/>
            <person name="Merkel B.J."/>
            <person name="Hornburger P."/>
            <person name="Mueller R.-W."/>
            <person name="Bruemmer F."/>
            <person name="Labrenz M."/>
            <person name="Spormann A.M."/>
            <person name="Op Den Camp H."/>
            <person name="Overmann J."/>
            <person name="Amann R."/>
            <person name="Jetten M.S.M."/>
            <person name="Mascher T."/>
            <person name="Medema M.H."/>
            <person name="Devos D.P."/>
            <person name="Kaster A.-K."/>
            <person name="Ovreas L."/>
            <person name="Rohde M."/>
            <person name="Galperin M.Y."/>
            <person name="Jogler C."/>
        </authorList>
    </citation>
    <scope>NUCLEOTIDE SEQUENCE [LARGE SCALE GENOMIC DNA]</scope>
    <source>
        <strain evidence="2 3">Mal64</strain>
    </source>
</reference>
<dbReference type="AlphaFoldDB" id="A0A5C5ZFN8"/>
<dbReference type="EMBL" id="SJPQ01000006">
    <property type="protein sequence ID" value="TWT86194.1"/>
    <property type="molecule type" value="Genomic_DNA"/>
</dbReference>
<dbReference type="InterPro" id="IPR013424">
    <property type="entry name" value="Ice-binding_C"/>
</dbReference>
<dbReference type="PROSITE" id="PS00018">
    <property type="entry name" value="EF_HAND_1"/>
    <property type="match status" value="1"/>
</dbReference>
<proteinExistence type="predicted"/>